<keyword evidence="2" id="KW-0472">Membrane</keyword>
<feature type="transmembrane region" description="Helical" evidence="2">
    <location>
        <begin position="127"/>
        <end position="148"/>
    </location>
</feature>
<dbReference type="GO" id="GO:0004175">
    <property type="term" value="F:endopeptidase activity"/>
    <property type="evidence" value="ECO:0007669"/>
    <property type="project" value="UniProtKB-ARBA"/>
</dbReference>
<keyword evidence="5" id="KW-1185">Reference proteome</keyword>
<evidence type="ECO:0000313" key="4">
    <source>
        <dbReference type="EMBL" id="KRL62113.1"/>
    </source>
</evidence>
<evidence type="ECO:0000256" key="2">
    <source>
        <dbReference type="SAM" id="Phobius"/>
    </source>
</evidence>
<evidence type="ECO:0000259" key="3">
    <source>
        <dbReference type="Pfam" id="PF02517"/>
    </source>
</evidence>
<gene>
    <name evidence="4" type="ORF">FC23_GL000367</name>
</gene>
<dbReference type="AlphaFoldDB" id="A0A0R1RZA7"/>
<comment type="similarity">
    <text evidence="1">Belongs to the UPF0177 family.</text>
</comment>
<feature type="transmembrane region" description="Helical" evidence="2">
    <location>
        <begin position="6"/>
        <end position="25"/>
    </location>
</feature>
<proteinExistence type="inferred from homology"/>
<dbReference type="eggNOG" id="COG1266">
    <property type="taxonomic scope" value="Bacteria"/>
</dbReference>
<dbReference type="InterPro" id="IPR003675">
    <property type="entry name" value="Rce1/LyrA-like_dom"/>
</dbReference>
<dbReference type="EMBL" id="AZFB01000013">
    <property type="protein sequence ID" value="KRL62113.1"/>
    <property type="molecule type" value="Genomic_DNA"/>
</dbReference>
<accession>A0A0R1RZA7</accession>
<protein>
    <recommendedName>
        <fullName evidence="3">CAAX prenyl protease 2/Lysostaphin resistance protein A-like domain-containing protein</fullName>
    </recommendedName>
</protein>
<comment type="caution">
    <text evidence="4">The sequence shown here is derived from an EMBL/GenBank/DDBJ whole genome shotgun (WGS) entry which is preliminary data.</text>
</comment>
<sequence length="240" mass="27598">MNSVENVTFNSANGVLMLLLLALALKSWNYTWKPNLPTGKNKPYQLFSYLIALFFMIWFPFFTTFSPSAINWLEVFGNWGYALSQLNFELVYVGYALSVGLIEEGFRYGFILLLLSYFKTYSIAKAVILSSATFALLHFNNLFLGWNLTTVTKQVAFALPFSLVITAIYLYTGKLYFAIAMHSLNDLIVYMSHYSPLYQGFLNDFSSLMLQSLISILFFIFFMTGKRRQVIKQNVKDIML</sequence>
<dbReference type="STRING" id="1122152.GCA_000425905_01343"/>
<dbReference type="Pfam" id="PF02517">
    <property type="entry name" value="Rce1-like"/>
    <property type="match status" value="1"/>
</dbReference>
<reference evidence="4 5" key="1">
    <citation type="journal article" date="2015" name="Genome Announc.">
        <title>Expanding the biotechnology potential of lactobacilli through comparative genomics of 213 strains and associated genera.</title>
        <authorList>
            <person name="Sun Z."/>
            <person name="Harris H.M."/>
            <person name="McCann A."/>
            <person name="Guo C."/>
            <person name="Argimon S."/>
            <person name="Zhang W."/>
            <person name="Yang X."/>
            <person name="Jeffery I.B."/>
            <person name="Cooney J.C."/>
            <person name="Kagawa T.F."/>
            <person name="Liu W."/>
            <person name="Song Y."/>
            <person name="Salvetti E."/>
            <person name="Wrobel A."/>
            <person name="Rasinkangas P."/>
            <person name="Parkhill J."/>
            <person name="Rea M.C."/>
            <person name="O'Sullivan O."/>
            <person name="Ritari J."/>
            <person name="Douillard F.P."/>
            <person name="Paul Ross R."/>
            <person name="Yang R."/>
            <person name="Briner A.E."/>
            <person name="Felis G.E."/>
            <person name="de Vos W.M."/>
            <person name="Barrangou R."/>
            <person name="Klaenhammer T.R."/>
            <person name="Caufield P.W."/>
            <person name="Cui Y."/>
            <person name="Zhang H."/>
            <person name="O'Toole P.W."/>
        </authorList>
    </citation>
    <scope>NUCLEOTIDE SEQUENCE [LARGE SCALE GENOMIC DNA]</scope>
    <source>
        <strain evidence="4 5">DSM 15354</strain>
    </source>
</reference>
<keyword evidence="2" id="KW-0812">Transmembrane</keyword>
<name>A0A0R1RZA7_9LACO</name>
<organism evidence="4 5">
    <name type="scientific">Lactobacillus psittaci DSM 15354</name>
    <dbReference type="NCBI Taxonomy" id="1122152"/>
    <lineage>
        <taxon>Bacteria</taxon>
        <taxon>Bacillati</taxon>
        <taxon>Bacillota</taxon>
        <taxon>Bacilli</taxon>
        <taxon>Lactobacillales</taxon>
        <taxon>Lactobacillaceae</taxon>
        <taxon>Lactobacillus</taxon>
    </lineage>
</organism>
<feature type="domain" description="CAAX prenyl protease 2/Lysostaphin resistance protein A-like" evidence="3">
    <location>
        <begin position="90"/>
        <end position="188"/>
    </location>
</feature>
<feature type="transmembrane region" description="Helical" evidence="2">
    <location>
        <begin position="205"/>
        <end position="223"/>
    </location>
</feature>
<evidence type="ECO:0000256" key="1">
    <source>
        <dbReference type="ARBA" id="ARBA00009067"/>
    </source>
</evidence>
<dbReference type="Proteomes" id="UP000051931">
    <property type="component" value="Unassembled WGS sequence"/>
</dbReference>
<dbReference type="RefSeq" id="WP_155825162.1">
    <property type="nucleotide sequence ID" value="NZ_AUEI01000015.1"/>
</dbReference>
<evidence type="ECO:0000313" key="5">
    <source>
        <dbReference type="Proteomes" id="UP000051931"/>
    </source>
</evidence>
<feature type="transmembrane region" description="Helical" evidence="2">
    <location>
        <begin position="90"/>
        <end position="115"/>
    </location>
</feature>
<dbReference type="OrthoDB" id="2319903at2"/>
<feature type="transmembrane region" description="Helical" evidence="2">
    <location>
        <begin position="46"/>
        <end position="70"/>
    </location>
</feature>
<keyword evidence="2" id="KW-1133">Transmembrane helix</keyword>
<feature type="transmembrane region" description="Helical" evidence="2">
    <location>
        <begin position="154"/>
        <end position="171"/>
    </location>
</feature>
<dbReference type="PATRIC" id="fig|1122152.4.peg.373"/>
<dbReference type="GO" id="GO:0080120">
    <property type="term" value="P:CAAX-box protein maturation"/>
    <property type="evidence" value="ECO:0007669"/>
    <property type="project" value="UniProtKB-ARBA"/>
</dbReference>